<dbReference type="PANTHER" id="PTHR12211">
    <property type="entry name" value="ENDOPLASMIC RETICULUM PROTEIN ERP29"/>
    <property type="match status" value="1"/>
</dbReference>
<accession>A0A6P3WUW6</accession>
<reference evidence="7" key="1">
    <citation type="submission" date="2025-08" db="UniProtKB">
        <authorList>
            <consortium name="RefSeq"/>
        </authorList>
    </citation>
    <scope>IDENTIFICATION</scope>
</reference>
<sequence length="249" mass="28676">MMRLSLTLVLLIVAGSHVSTGEDCKGCVPLDSYSFDKVIPKFKAVLVKFDVAFPYGGKHEQYATVAADTRDSYDLLVATVGVKDFGDKDNSDLAQRYNIKKEDFPVVLLFVQGKSKPFKFVTERDYDFTGEYLKRFIRSNSRVYLGLPGCVERLDRLAEEFKLAGEQERQEILKKARIFEETLPEEQREAAKVYVKTMEKILERGDIFVQTEETRVQGLLYQGKLSNQKKRKMEERRNILQSFSARDEL</sequence>
<evidence type="ECO:0000313" key="7">
    <source>
        <dbReference type="RefSeq" id="XP_014469860.1"/>
    </source>
</evidence>
<evidence type="ECO:0000256" key="2">
    <source>
        <dbReference type="ARBA" id="ARBA00022824"/>
    </source>
</evidence>
<dbReference type="Gene3D" id="1.20.1150.12">
    <property type="entry name" value="Endoplasmic reticulum resident protein 29, C-terminal domain"/>
    <property type="match status" value="1"/>
</dbReference>
<protein>
    <recommendedName>
        <fullName evidence="1">Endoplasmic reticulum resident protein 29</fullName>
    </recommendedName>
</protein>
<dbReference type="InterPro" id="IPR036249">
    <property type="entry name" value="Thioredoxin-like_sf"/>
</dbReference>
<dbReference type="InterPro" id="IPR012883">
    <property type="entry name" value="ERp29_N"/>
</dbReference>
<dbReference type="Pfam" id="PF07912">
    <property type="entry name" value="ERp29_N"/>
    <property type="match status" value="1"/>
</dbReference>
<feature type="domain" description="ERp29 N-terminal" evidence="5">
    <location>
        <begin position="24"/>
        <end position="148"/>
    </location>
</feature>
<keyword evidence="3" id="KW-0732">Signal</keyword>
<gene>
    <name evidence="7" type="primary">LOC106741927</name>
</gene>
<feature type="signal peptide" evidence="3">
    <location>
        <begin position="1"/>
        <end position="21"/>
    </location>
</feature>
<feature type="chain" id="PRO_5028327281" description="Endoplasmic reticulum resident protein 29" evidence="3">
    <location>
        <begin position="22"/>
        <end position="249"/>
    </location>
</feature>
<dbReference type="GO" id="GO:0005788">
    <property type="term" value="C:endoplasmic reticulum lumen"/>
    <property type="evidence" value="ECO:0007669"/>
    <property type="project" value="InterPro"/>
</dbReference>
<dbReference type="FunFam" id="1.20.1150.12:FF:000001">
    <property type="entry name" value="Endoplasmic reticulum resident protein 29"/>
    <property type="match status" value="1"/>
</dbReference>
<name>A0A6P3WUW6_DINQU</name>
<keyword evidence="2" id="KW-0256">Endoplasmic reticulum</keyword>
<dbReference type="OrthoDB" id="417262at2759"/>
<dbReference type="GO" id="GO:0009306">
    <property type="term" value="P:protein secretion"/>
    <property type="evidence" value="ECO:0007669"/>
    <property type="project" value="InterPro"/>
</dbReference>
<keyword evidence="6" id="KW-1185">Reference proteome</keyword>
<evidence type="ECO:0000259" key="5">
    <source>
        <dbReference type="Pfam" id="PF07912"/>
    </source>
</evidence>
<dbReference type="CTD" id="37206"/>
<dbReference type="PANTHER" id="PTHR12211:SF0">
    <property type="entry name" value="ENDOPLASMIC RETICULUM RESIDENT PROTEIN 29"/>
    <property type="match status" value="1"/>
</dbReference>
<dbReference type="InterPro" id="IPR036356">
    <property type="entry name" value="ERp29_C_sf"/>
</dbReference>
<dbReference type="FunFam" id="3.40.30.10:FF:000133">
    <property type="entry name" value="Endoplasmic reticulum resident protein 29"/>
    <property type="match status" value="1"/>
</dbReference>
<dbReference type="Pfam" id="PF07749">
    <property type="entry name" value="ERp29"/>
    <property type="match status" value="1"/>
</dbReference>
<dbReference type="CDD" id="cd00238">
    <property type="entry name" value="ERp29c"/>
    <property type="match status" value="1"/>
</dbReference>
<dbReference type="SUPFAM" id="SSF52833">
    <property type="entry name" value="Thioredoxin-like"/>
    <property type="match status" value="1"/>
</dbReference>
<dbReference type="AlphaFoldDB" id="A0A6P3WUW6"/>
<dbReference type="Proteomes" id="UP000515204">
    <property type="component" value="Unplaced"/>
</dbReference>
<evidence type="ECO:0000256" key="1">
    <source>
        <dbReference type="ARBA" id="ARBA00014173"/>
    </source>
</evidence>
<evidence type="ECO:0000259" key="4">
    <source>
        <dbReference type="Pfam" id="PF07749"/>
    </source>
</evidence>
<dbReference type="InterPro" id="IPR016855">
    <property type="entry name" value="ERp29"/>
</dbReference>
<evidence type="ECO:0000256" key="3">
    <source>
        <dbReference type="SAM" id="SignalP"/>
    </source>
</evidence>
<proteinExistence type="predicted"/>
<organism evidence="6 7">
    <name type="scientific">Dinoponera quadriceps</name>
    <name type="common">South American ant</name>
    <dbReference type="NCBI Taxonomy" id="609295"/>
    <lineage>
        <taxon>Eukaryota</taxon>
        <taxon>Metazoa</taxon>
        <taxon>Ecdysozoa</taxon>
        <taxon>Arthropoda</taxon>
        <taxon>Hexapoda</taxon>
        <taxon>Insecta</taxon>
        <taxon>Pterygota</taxon>
        <taxon>Neoptera</taxon>
        <taxon>Endopterygota</taxon>
        <taxon>Hymenoptera</taxon>
        <taxon>Apocrita</taxon>
        <taxon>Aculeata</taxon>
        <taxon>Formicoidea</taxon>
        <taxon>Formicidae</taxon>
        <taxon>Ponerinae</taxon>
        <taxon>Ponerini</taxon>
        <taxon>Dinoponera</taxon>
    </lineage>
</organism>
<dbReference type="GeneID" id="106741927"/>
<dbReference type="Gene3D" id="3.40.30.10">
    <property type="entry name" value="Glutaredoxin"/>
    <property type="match status" value="1"/>
</dbReference>
<dbReference type="KEGG" id="dqu:106741927"/>
<dbReference type="InterPro" id="IPR011679">
    <property type="entry name" value="ERp29_C"/>
</dbReference>
<dbReference type="RefSeq" id="XP_014469860.1">
    <property type="nucleotide sequence ID" value="XM_014614374.1"/>
</dbReference>
<evidence type="ECO:0000313" key="6">
    <source>
        <dbReference type="Proteomes" id="UP000515204"/>
    </source>
</evidence>
<dbReference type="SUPFAM" id="SSF47933">
    <property type="entry name" value="ERP29 C domain-like"/>
    <property type="match status" value="1"/>
</dbReference>
<feature type="domain" description="Endoplasmic reticulum resident protein 29 C-terminal" evidence="4">
    <location>
        <begin position="149"/>
        <end position="243"/>
    </location>
</feature>